<proteinExistence type="predicted"/>
<evidence type="ECO:0000313" key="2">
    <source>
        <dbReference type="EMBL" id="GMI36464.1"/>
    </source>
</evidence>
<reference evidence="2 3" key="1">
    <citation type="journal article" date="2023" name="Commun. Biol.">
        <title>Genome analysis of Parmales, the sister group of diatoms, reveals the evolutionary specialization of diatoms from phago-mixotrophs to photoautotrophs.</title>
        <authorList>
            <person name="Ban H."/>
            <person name="Sato S."/>
            <person name="Yoshikawa S."/>
            <person name="Yamada K."/>
            <person name="Nakamura Y."/>
            <person name="Ichinomiya M."/>
            <person name="Sato N."/>
            <person name="Blanc-Mathieu R."/>
            <person name="Endo H."/>
            <person name="Kuwata A."/>
            <person name="Ogata H."/>
        </authorList>
    </citation>
    <scope>NUCLEOTIDE SEQUENCE [LARGE SCALE GENOMIC DNA]</scope>
</reference>
<evidence type="ECO:0000313" key="3">
    <source>
        <dbReference type="Proteomes" id="UP001165060"/>
    </source>
</evidence>
<sequence length="240" mass="25818">MHLDSLLLLLLACASMLRTGSALAANASAAVVDPLYPGTAVARMLASRERVKSLTPEDLRADWDSTTRLKILWAAGLKDLRSARPGQGYTGHAFNDWNHVDATTMLEKVSGETNADGKVVGISRNNNLGPGIKIAVDNSMGEGGSWSTCQLGCNQDPPQDVAHVQFRSRIAFKLVWAPPDFTQFVLVDDDGDLLNWGIGQGSGLPSLQERMRNFKAVEGSKYAKEAYKRSTGSGAASQEL</sequence>
<protein>
    <submittedName>
        <fullName evidence="2">Uncharacterized protein</fullName>
    </submittedName>
</protein>
<comment type="caution">
    <text evidence="2">The sequence shown here is derived from an EMBL/GenBank/DDBJ whole genome shotgun (WGS) entry which is preliminary data.</text>
</comment>
<feature type="signal peptide" evidence="1">
    <location>
        <begin position="1"/>
        <end position="22"/>
    </location>
</feature>
<evidence type="ECO:0000256" key="1">
    <source>
        <dbReference type="SAM" id="SignalP"/>
    </source>
</evidence>
<accession>A0ABQ6MZC7</accession>
<name>A0ABQ6MZC7_9STRA</name>
<dbReference type="Proteomes" id="UP001165060">
    <property type="component" value="Unassembled WGS sequence"/>
</dbReference>
<dbReference type="EMBL" id="BRYB01003427">
    <property type="protein sequence ID" value="GMI36464.1"/>
    <property type="molecule type" value="Genomic_DNA"/>
</dbReference>
<keyword evidence="1" id="KW-0732">Signal</keyword>
<gene>
    <name evidence="2" type="ORF">TeGR_g12915</name>
</gene>
<feature type="chain" id="PRO_5046614422" evidence="1">
    <location>
        <begin position="23"/>
        <end position="240"/>
    </location>
</feature>
<organism evidence="2 3">
    <name type="scientific">Tetraparma gracilis</name>
    <dbReference type="NCBI Taxonomy" id="2962635"/>
    <lineage>
        <taxon>Eukaryota</taxon>
        <taxon>Sar</taxon>
        <taxon>Stramenopiles</taxon>
        <taxon>Ochrophyta</taxon>
        <taxon>Bolidophyceae</taxon>
        <taxon>Parmales</taxon>
        <taxon>Triparmaceae</taxon>
        <taxon>Tetraparma</taxon>
    </lineage>
</organism>
<keyword evidence="3" id="KW-1185">Reference proteome</keyword>